<dbReference type="EC" id="2.4.-.-" evidence="3"/>
<dbReference type="PANTHER" id="PTHR45947:SF3">
    <property type="entry name" value="SULFOQUINOVOSYL TRANSFERASE SQD2"/>
    <property type="match status" value="1"/>
</dbReference>
<feature type="domain" description="Glycosyl transferase family 1" evidence="1">
    <location>
        <begin position="181"/>
        <end position="333"/>
    </location>
</feature>
<sequence length="374" mass="42353">MRDIRILHIISGNDGGGAKTHLLNLCLNSGSLFNNIIGCINEGVLYHEALEKGIETVLFHQKSRFDLSISKNIKNYILKNKIDIVNFHGANPNFIYVFLKADIKTPCVTTIHSDYRYDFINNKLKYLLFTPLNSYAIKSFKSHICVSEKIKELLEKKGMESKKYVVNNGINSDVQIIESPDEIRKNYKIKMDSFVYTMVARMHPIKNHINLIKAFEKLSEELKDVYLLLVGDGEMKSTLKSTAAALGLDGKVIFTGRKENAIDYINAGDINILTSFNETFSLVVLEGAIVNKAVICSDVGDIKKLVNKENGFIVNPNDIDDIYEKMKLGFMNKENLPSMGKKLHDAVIENYSMDKFCQRYFDSYKSIIEGETNG</sequence>
<dbReference type="PATRIC" id="fig|36849.3.peg.26"/>
<gene>
    <name evidence="3" type="primary">tuaC</name>
    <name evidence="3" type="ORF">OXPF_00240</name>
</gene>
<evidence type="ECO:0000313" key="3">
    <source>
        <dbReference type="EMBL" id="KPU46382.1"/>
    </source>
</evidence>
<dbReference type="Gene3D" id="3.40.50.2000">
    <property type="entry name" value="Glycogen Phosphorylase B"/>
    <property type="match status" value="2"/>
</dbReference>
<feature type="domain" description="Glycosyltransferase subfamily 4-like N-terminal" evidence="2">
    <location>
        <begin position="50"/>
        <end position="173"/>
    </location>
</feature>
<dbReference type="Pfam" id="PF00534">
    <property type="entry name" value="Glycos_transf_1"/>
    <property type="match status" value="1"/>
</dbReference>
<protein>
    <submittedName>
        <fullName evidence="3">Putative teichuronic acid biosynthesis glycosyltransferase TuaC</fullName>
        <ecNumber evidence="3">2.4.-.-</ecNumber>
    </submittedName>
</protein>
<evidence type="ECO:0000313" key="4">
    <source>
        <dbReference type="Proteomes" id="UP000050326"/>
    </source>
</evidence>
<evidence type="ECO:0000259" key="2">
    <source>
        <dbReference type="Pfam" id="PF13439"/>
    </source>
</evidence>
<dbReference type="GO" id="GO:0016757">
    <property type="term" value="F:glycosyltransferase activity"/>
    <property type="evidence" value="ECO:0007669"/>
    <property type="project" value="UniProtKB-KW"/>
</dbReference>
<keyword evidence="3" id="KW-0808">Transferase</keyword>
<accession>A0A0P8Z2K5</accession>
<dbReference type="EMBL" id="LKET01000003">
    <property type="protein sequence ID" value="KPU46382.1"/>
    <property type="molecule type" value="Genomic_DNA"/>
</dbReference>
<dbReference type="SUPFAM" id="SSF53756">
    <property type="entry name" value="UDP-Glycosyltransferase/glycogen phosphorylase"/>
    <property type="match status" value="1"/>
</dbReference>
<dbReference type="Pfam" id="PF13439">
    <property type="entry name" value="Glyco_transf_4"/>
    <property type="match status" value="1"/>
</dbReference>
<comment type="caution">
    <text evidence="3">The sequence shown here is derived from an EMBL/GenBank/DDBJ whole genome shotgun (WGS) entry which is preliminary data.</text>
</comment>
<keyword evidence="3" id="KW-0328">Glycosyltransferase</keyword>
<dbReference type="AlphaFoldDB" id="A0A0P8Z2K5"/>
<reference evidence="3 4" key="1">
    <citation type="submission" date="2015-09" db="EMBL/GenBank/DDBJ databases">
        <title>Genome sequence of Oxobacter pfennigii DSM 3222.</title>
        <authorList>
            <person name="Poehlein A."/>
            <person name="Bengelsdorf F.R."/>
            <person name="Schiel-Bengelsdorf B."/>
            <person name="Duerre P."/>
            <person name="Daniel R."/>
        </authorList>
    </citation>
    <scope>NUCLEOTIDE SEQUENCE [LARGE SCALE GENOMIC DNA]</scope>
    <source>
        <strain evidence="3 4">DSM 3222</strain>
    </source>
</reference>
<dbReference type="STRING" id="36849.OXPF_00240"/>
<evidence type="ECO:0000259" key="1">
    <source>
        <dbReference type="Pfam" id="PF00534"/>
    </source>
</evidence>
<dbReference type="CDD" id="cd03811">
    <property type="entry name" value="GT4_GT28_WabH-like"/>
    <property type="match status" value="1"/>
</dbReference>
<dbReference type="Proteomes" id="UP000050326">
    <property type="component" value="Unassembled WGS sequence"/>
</dbReference>
<dbReference type="OrthoDB" id="3199616at2"/>
<name>A0A0P8Z2K5_9CLOT</name>
<dbReference type="InterPro" id="IPR001296">
    <property type="entry name" value="Glyco_trans_1"/>
</dbReference>
<dbReference type="InterPro" id="IPR050194">
    <property type="entry name" value="Glycosyltransferase_grp1"/>
</dbReference>
<dbReference type="PANTHER" id="PTHR45947">
    <property type="entry name" value="SULFOQUINOVOSYL TRANSFERASE SQD2"/>
    <property type="match status" value="1"/>
</dbReference>
<dbReference type="InterPro" id="IPR028098">
    <property type="entry name" value="Glyco_trans_4-like_N"/>
</dbReference>
<organism evidence="3 4">
    <name type="scientific">Oxobacter pfennigii</name>
    <dbReference type="NCBI Taxonomy" id="36849"/>
    <lineage>
        <taxon>Bacteria</taxon>
        <taxon>Bacillati</taxon>
        <taxon>Bacillota</taxon>
        <taxon>Clostridia</taxon>
        <taxon>Eubacteriales</taxon>
        <taxon>Clostridiaceae</taxon>
        <taxon>Oxobacter</taxon>
    </lineage>
</organism>
<proteinExistence type="predicted"/>
<keyword evidence="4" id="KW-1185">Reference proteome</keyword>
<dbReference type="RefSeq" id="WP_054873193.1">
    <property type="nucleotide sequence ID" value="NZ_LKET01000003.1"/>
</dbReference>